<accession>A0A937A485</accession>
<feature type="transmembrane region" description="Helical" evidence="1">
    <location>
        <begin position="42"/>
        <end position="66"/>
    </location>
</feature>
<dbReference type="InterPro" id="IPR036890">
    <property type="entry name" value="HATPase_C_sf"/>
</dbReference>
<reference evidence="3" key="1">
    <citation type="submission" date="2021-01" db="EMBL/GenBank/DDBJ databases">
        <authorList>
            <person name="Zhong Y.L."/>
        </authorList>
    </citation>
    <scope>NUCLEOTIDE SEQUENCE</scope>
    <source>
        <strain evidence="3">KCTC 23302</strain>
    </source>
</reference>
<dbReference type="Proteomes" id="UP000651057">
    <property type="component" value="Unassembled WGS sequence"/>
</dbReference>
<dbReference type="RefSeq" id="WP_201919605.1">
    <property type="nucleotide sequence ID" value="NZ_BAABAX010000005.1"/>
</dbReference>
<dbReference type="PANTHER" id="PTHR34220:SF7">
    <property type="entry name" value="SENSOR HISTIDINE KINASE YPDA"/>
    <property type="match status" value="1"/>
</dbReference>
<dbReference type="PANTHER" id="PTHR34220">
    <property type="entry name" value="SENSOR HISTIDINE KINASE YPDA"/>
    <property type="match status" value="1"/>
</dbReference>
<keyword evidence="1" id="KW-1133">Transmembrane helix</keyword>
<keyword evidence="3" id="KW-0418">Kinase</keyword>
<keyword evidence="3" id="KW-0808">Transferase</keyword>
<comment type="caution">
    <text evidence="3">The sequence shown here is derived from an EMBL/GenBank/DDBJ whole genome shotgun (WGS) entry which is preliminary data.</text>
</comment>
<evidence type="ECO:0000313" key="3">
    <source>
        <dbReference type="EMBL" id="MBL0684049.1"/>
    </source>
</evidence>
<dbReference type="SUPFAM" id="SSF55874">
    <property type="entry name" value="ATPase domain of HSP90 chaperone/DNA topoisomerase II/histidine kinase"/>
    <property type="match status" value="1"/>
</dbReference>
<protein>
    <submittedName>
        <fullName evidence="3">Histidine kinase</fullName>
    </submittedName>
</protein>
<dbReference type="EMBL" id="JAERQJ010000003">
    <property type="protein sequence ID" value="MBL0684049.1"/>
    <property type="molecule type" value="Genomic_DNA"/>
</dbReference>
<dbReference type="InterPro" id="IPR010559">
    <property type="entry name" value="Sig_transdc_His_kin_internal"/>
</dbReference>
<sequence>MGSFKDALIYELLFLPSRFIAVYVNWFLLIPKFLYKNRLLSYFAILILVLLILAIGHRYFVLYWGFPKYFPQWMDGYKVNPWNFSKLVQAVLIIISPVAYTTGFKLFMDWYKQRNETEILKQEKTNAELKFLRSQTNPHFLFNTLNSIYGLALEKSEKTPGLILKLSDILSYTLYESNVKKVLLSKELMLIENIIALEKERFEKRVVIDYKVEGDIEGIKIPPLILVPFIENAFKHGLKNEVKKGWITIRIKTSKNILSFSIENSISKIEDVHHNGGGLGLQNVSRRLDLLYGDNKELVIDKTDEAFIVKLKIKLVENES</sequence>
<feature type="domain" description="Signal transduction histidine kinase internal region" evidence="2">
    <location>
        <begin position="127"/>
        <end position="205"/>
    </location>
</feature>
<keyword evidence="1" id="KW-0812">Transmembrane</keyword>
<feature type="transmembrane region" description="Helical" evidence="1">
    <location>
        <begin position="86"/>
        <end position="107"/>
    </location>
</feature>
<dbReference type="Gene3D" id="3.30.565.10">
    <property type="entry name" value="Histidine kinase-like ATPase, C-terminal domain"/>
    <property type="match status" value="1"/>
</dbReference>
<gene>
    <name evidence="3" type="ORF">JJQ60_11010</name>
</gene>
<feature type="transmembrane region" description="Helical" evidence="1">
    <location>
        <begin position="12"/>
        <end position="30"/>
    </location>
</feature>
<evidence type="ECO:0000259" key="2">
    <source>
        <dbReference type="Pfam" id="PF06580"/>
    </source>
</evidence>
<dbReference type="GO" id="GO:0016020">
    <property type="term" value="C:membrane"/>
    <property type="evidence" value="ECO:0007669"/>
    <property type="project" value="InterPro"/>
</dbReference>
<dbReference type="AlphaFoldDB" id="A0A937A485"/>
<dbReference type="GO" id="GO:0000155">
    <property type="term" value="F:phosphorelay sensor kinase activity"/>
    <property type="evidence" value="ECO:0007669"/>
    <property type="project" value="InterPro"/>
</dbReference>
<organism evidence="3 4">
    <name type="scientific">Aquimarina mytili</name>
    <dbReference type="NCBI Taxonomy" id="874423"/>
    <lineage>
        <taxon>Bacteria</taxon>
        <taxon>Pseudomonadati</taxon>
        <taxon>Bacteroidota</taxon>
        <taxon>Flavobacteriia</taxon>
        <taxon>Flavobacteriales</taxon>
        <taxon>Flavobacteriaceae</taxon>
        <taxon>Aquimarina</taxon>
    </lineage>
</organism>
<dbReference type="Pfam" id="PF06580">
    <property type="entry name" value="His_kinase"/>
    <property type="match status" value="1"/>
</dbReference>
<name>A0A937A485_9FLAO</name>
<dbReference type="InterPro" id="IPR050640">
    <property type="entry name" value="Bact_2-comp_sensor_kinase"/>
</dbReference>
<keyword evidence="4" id="KW-1185">Reference proteome</keyword>
<keyword evidence="1" id="KW-0472">Membrane</keyword>
<evidence type="ECO:0000313" key="4">
    <source>
        <dbReference type="Proteomes" id="UP000651057"/>
    </source>
</evidence>
<evidence type="ECO:0000256" key="1">
    <source>
        <dbReference type="SAM" id="Phobius"/>
    </source>
</evidence>
<proteinExistence type="predicted"/>